<evidence type="ECO:0000313" key="2">
    <source>
        <dbReference type="Proteomes" id="UP001162501"/>
    </source>
</evidence>
<accession>A0AC59YZY3</accession>
<reference evidence="1" key="2">
    <citation type="submission" date="2025-03" db="EMBL/GenBank/DDBJ databases">
        <authorList>
            <consortium name="ELIXIR-Norway"/>
            <consortium name="Elixir Norway"/>
        </authorList>
    </citation>
    <scope>NUCLEOTIDE SEQUENCE</scope>
</reference>
<organism evidence="1 2">
    <name type="scientific">Rangifer tarandus platyrhynchus</name>
    <name type="common">Svalbard reindeer</name>
    <dbReference type="NCBI Taxonomy" id="3082113"/>
    <lineage>
        <taxon>Eukaryota</taxon>
        <taxon>Metazoa</taxon>
        <taxon>Chordata</taxon>
        <taxon>Craniata</taxon>
        <taxon>Vertebrata</taxon>
        <taxon>Euteleostomi</taxon>
        <taxon>Mammalia</taxon>
        <taxon>Eutheria</taxon>
        <taxon>Laurasiatheria</taxon>
        <taxon>Artiodactyla</taxon>
        <taxon>Ruminantia</taxon>
        <taxon>Pecora</taxon>
        <taxon>Cervidae</taxon>
        <taxon>Odocoileinae</taxon>
        <taxon>Rangifer</taxon>
    </lineage>
</organism>
<proteinExistence type="predicted"/>
<name>A0AC59YZY3_RANTA</name>
<protein>
    <submittedName>
        <fullName evidence="1">Uncharacterized protein</fullName>
    </submittedName>
</protein>
<evidence type="ECO:0000313" key="1">
    <source>
        <dbReference type="EMBL" id="CAN0115894.1"/>
    </source>
</evidence>
<sequence>MDWTPWSPPGSSVRGILQARILDQVAVLFCRGSFQPRDGLQVSHGSLAGRCCHQGSPRILEWVVYPSREDVPDPGIESGFSCWWILYQLSYHPRVSVKKEPGQARGKESGVWQPRAHAAPPDAQPRPRGSLQASWTVLVLQLPHPKRNAPAFGPELAPVMHERSLRMLVTPSGWRRAAHGSRPGSQKRCENRPECGEQVQCHWSGADTG</sequence>
<dbReference type="Proteomes" id="UP001162501">
    <property type="component" value="Chromosome 21"/>
</dbReference>
<reference evidence="1" key="1">
    <citation type="submission" date="2023-05" db="EMBL/GenBank/DDBJ databases">
        <authorList>
            <consortium name="ELIXIR-Norway"/>
        </authorList>
    </citation>
    <scope>NUCLEOTIDE SEQUENCE</scope>
</reference>
<dbReference type="EMBL" id="OX596105">
    <property type="protein sequence ID" value="CAN0115894.1"/>
    <property type="molecule type" value="Genomic_DNA"/>
</dbReference>
<gene>
    <name evidence="1" type="ORF">MRATA1EN22A_LOCUS12276</name>
</gene>